<organism evidence="1 2">
    <name type="scientific">Paxillus rubicundulus Ve08.2h10</name>
    <dbReference type="NCBI Taxonomy" id="930991"/>
    <lineage>
        <taxon>Eukaryota</taxon>
        <taxon>Fungi</taxon>
        <taxon>Dikarya</taxon>
        <taxon>Basidiomycota</taxon>
        <taxon>Agaricomycotina</taxon>
        <taxon>Agaricomycetes</taxon>
        <taxon>Agaricomycetidae</taxon>
        <taxon>Boletales</taxon>
        <taxon>Paxilineae</taxon>
        <taxon>Paxillaceae</taxon>
        <taxon>Paxillus</taxon>
    </lineage>
</organism>
<dbReference type="Proteomes" id="UP000054538">
    <property type="component" value="Unassembled WGS sequence"/>
</dbReference>
<protein>
    <submittedName>
        <fullName evidence="1">Uncharacterized protein</fullName>
    </submittedName>
</protein>
<dbReference type="EMBL" id="KN825019">
    <property type="protein sequence ID" value="KIK95813.1"/>
    <property type="molecule type" value="Genomic_DNA"/>
</dbReference>
<accession>A0A0D0DRQ2</accession>
<name>A0A0D0DRQ2_9AGAM</name>
<gene>
    <name evidence="1" type="ORF">PAXRUDRAFT_353530</name>
</gene>
<dbReference type="AlphaFoldDB" id="A0A0D0DRQ2"/>
<proteinExistence type="predicted"/>
<reference evidence="1 2" key="1">
    <citation type="submission" date="2014-04" db="EMBL/GenBank/DDBJ databases">
        <authorList>
            <consortium name="DOE Joint Genome Institute"/>
            <person name="Kuo A."/>
            <person name="Kohler A."/>
            <person name="Jargeat P."/>
            <person name="Nagy L.G."/>
            <person name="Floudas D."/>
            <person name="Copeland A."/>
            <person name="Barry K.W."/>
            <person name="Cichocki N."/>
            <person name="Veneault-Fourrey C."/>
            <person name="LaButti K."/>
            <person name="Lindquist E.A."/>
            <person name="Lipzen A."/>
            <person name="Lundell T."/>
            <person name="Morin E."/>
            <person name="Murat C."/>
            <person name="Sun H."/>
            <person name="Tunlid A."/>
            <person name="Henrissat B."/>
            <person name="Grigoriev I.V."/>
            <person name="Hibbett D.S."/>
            <person name="Martin F."/>
            <person name="Nordberg H.P."/>
            <person name="Cantor M.N."/>
            <person name="Hua S.X."/>
        </authorList>
    </citation>
    <scope>NUCLEOTIDE SEQUENCE [LARGE SCALE GENOMIC DNA]</scope>
    <source>
        <strain evidence="1 2">Ve08.2h10</strain>
    </source>
</reference>
<keyword evidence="2" id="KW-1185">Reference proteome</keyword>
<dbReference type="HOGENOM" id="CLU_1750295_0_0_1"/>
<evidence type="ECO:0000313" key="1">
    <source>
        <dbReference type="EMBL" id="KIK95813.1"/>
    </source>
</evidence>
<evidence type="ECO:0000313" key="2">
    <source>
        <dbReference type="Proteomes" id="UP000054538"/>
    </source>
</evidence>
<sequence>MTLGVNVKGSECPLVTVRHPYSSSSRMKLSYDSSCSSPGKVDTENGIGRSKPTCNLEYEVNVIHGYSLRPRLPGFVSERRWTDTHRKISCGELVMTAFGRMDSGVPSHPFKQFAWKIIMSKIDENSRMQALRTSPGCQQLKAFEHVFTK</sequence>
<dbReference type="InParanoid" id="A0A0D0DRQ2"/>
<reference evidence="2" key="2">
    <citation type="submission" date="2015-01" db="EMBL/GenBank/DDBJ databases">
        <title>Evolutionary Origins and Diversification of the Mycorrhizal Mutualists.</title>
        <authorList>
            <consortium name="DOE Joint Genome Institute"/>
            <consortium name="Mycorrhizal Genomics Consortium"/>
            <person name="Kohler A."/>
            <person name="Kuo A."/>
            <person name="Nagy L.G."/>
            <person name="Floudas D."/>
            <person name="Copeland A."/>
            <person name="Barry K.W."/>
            <person name="Cichocki N."/>
            <person name="Veneault-Fourrey C."/>
            <person name="LaButti K."/>
            <person name="Lindquist E.A."/>
            <person name="Lipzen A."/>
            <person name="Lundell T."/>
            <person name="Morin E."/>
            <person name="Murat C."/>
            <person name="Riley R."/>
            <person name="Ohm R."/>
            <person name="Sun H."/>
            <person name="Tunlid A."/>
            <person name="Henrissat B."/>
            <person name="Grigoriev I.V."/>
            <person name="Hibbett D.S."/>
            <person name="Martin F."/>
        </authorList>
    </citation>
    <scope>NUCLEOTIDE SEQUENCE [LARGE SCALE GENOMIC DNA]</scope>
    <source>
        <strain evidence="2">Ve08.2h10</strain>
    </source>
</reference>